<feature type="region of interest" description="Disordered" evidence="1">
    <location>
        <begin position="1"/>
        <end position="32"/>
    </location>
</feature>
<dbReference type="Proteomes" id="UP000565579">
    <property type="component" value="Unassembled WGS sequence"/>
</dbReference>
<feature type="compositionally biased region" description="Basic residues" evidence="1">
    <location>
        <begin position="7"/>
        <end position="25"/>
    </location>
</feature>
<accession>A0A7X0NTP3</accession>
<gene>
    <name evidence="2" type="ORF">HD593_004242</name>
</gene>
<protein>
    <submittedName>
        <fullName evidence="2">Uncharacterized protein</fullName>
    </submittedName>
</protein>
<evidence type="ECO:0000256" key="1">
    <source>
        <dbReference type="SAM" id="MobiDB-lite"/>
    </source>
</evidence>
<name>A0A7X0NTP3_9ACTN</name>
<reference evidence="2 3" key="1">
    <citation type="submission" date="2020-08" db="EMBL/GenBank/DDBJ databases">
        <title>Sequencing the genomes of 1000 actinobacteria strains.</title>
        <authorList>
            <person name="Klenk H.-P."/>
        </authorList>
    </citation>
    <scope>NUCLEOTIDE SEQUENCE [LARGE SCALE GENOMIC DNA]</scope>
    <source>
        <strain evidence="2 3">DSM 43768</strain>
    </source>
</reference>
<sequence>MHNPPRPARRAHRDHRRGHRGRGQRRAAGSSAARARLFELYVPREFKLLHDTDDARYLLGLPNKFDLFSPYWPGR</sequence>
<dbReference type="RefSeq" id="WP_185103866.1">
    <property type="nucleotide sequence ID" value="NZ_JACHMI010000001.1"/>
</dbReference>
<evidence type="ECO:0000313" key="2">
    <source>
        <dbReference type="EMBL" id="MBB6549447.1"/>
    </source>
</evidence>
<comment type="caution">
    <text evidence="2">The sequence shown here is derived from an EMBL/GenBank/DDBJ whole genome shotgun (WGS) entry which is preliminary data.</text>
</comment>
<proteinExistence type="predicted"/>
<evidence type="ECO:0000313" key="3">
    <source>
        <dbReference type="Proteomes" id="UP000565579"/>
    </source>
</evidence>
<dbReference type="EMBL" id="JACHMI010000001">
    <property type="protein sequence ID" value="MBB6549447.1"/>
    <property type="molecule type" value="Genomic_DNA"/>
</dbReference>
<dbReference type="AlphaFoldDB" id="A0A7X0NTP3"/>
<keyword evidence="3" id="KW-1185">Reference proteome</keyword>
<organism evidence="2 3">
    <name type="scientific">Nonomuraea rubra</name>
    <dbReference type="NCBI Taxonomy" id="46180"/>
    <lineage>
        <taxon>Bacteria</taxon>
        <taxon>Bacillati</taxon>
        <taxon>Actinomycetota</taxon>
        <taxon>Actinomycetes</taxon>
        <taxon>Streptosporangiales</taxon>
        <taxon>Streptosporangiaceae</taxon>
        <taxon>Nonomuraea</taxon>
    </lineage>
</organism>